<proteinExistence type="predicted"/>
<gene>
    <name evidence="1" type="ORF">BDY19DRAFT_889447</name>
</gene>
<dbReference type="EMBL" id="MU274910">
    <property type="protein sequence ID" value="KAI0089540.1"/>
    <property type="molecule type" value="Genomic_DNA"/>
</dbReference>
<accession>A0ACB8U5S2</accession>
<sequence length="199" mass="21830">MDDDSPWDDNVQTLKDSEWSKISSDFMNVGYREGITAGKEAHLQQGFDEGFAKTGAPLGREIGLLRGFASAILSFLKSPACTVEPSIHDGLLQDARAIFAELNRIRFSDIVPPDPEAEQHEREHLDTAAADRDDEIVMNEELQQKRDLESLEDMMGGMGASGAGSKQEQKRPTQEDVTALAARLRALTTSIGLPFPSIN</sequence>
<comment type="caution">
    <text evidence="1">The sequence shown here is derived from an EMBL/GenBank/DDBJ whole genome shotgun (WGS) entry which is preliminary data.</text>
</comment>
<name>A0ACB8U5S2_9APHY</name>
<dbReference type="Proteomes" id="UP001055072">
    <property type="component" value="Unassembled WGS sequence"/>
</dbReference>
<organism evidence="1 2">
    <name type="scientific">Irpex rosettiformis</name>
    <dbReference type="NCBI Taxonomy" id="378272"/>
    <lineage>
        <taxon>Eukaryota</taxon>
        <taxon>Fungi</taxon>
        <taxon>Dikarya</taxon>
        <taxon>Basidiomycota</taxon>
        <taxon>Agaricomycotina</taxon>
        <taxon>Agaricomycetes</taxon>
        <taxon>Polyporales</taxon>
        <taxon>Irpicaceae</taxon>
        <taxon>Irpex</taxon>
    </lineage>
</organism>
<protein>
    <submittedName>
        <fullName evidence="1">Uncharacterized protein</fullName>
    </submittedName>
</protein>
<reference evidence="1" key="1">
    <citation type="journal article" date="2021" name="Environ. Microbiol.">
        <title>Gene family expansions and transcriptome signatures uncover fungal adaptations to wood decay.</title>
        <authorList>
            <person name="Hage H."/>
            <person name="Miyauchi S."/>
            <person name="Viragh M."/>
            <person name="Drula E."/>
            <person name="Min B."/>
            <person name="Chaduli D."/>
            <person name="Navarro D."/>
            <person name="Favel A."/>
            <person name="Norest M."/>
            <person name="Lesage-Meessen L."/>
            <person name="Balint B."/>
            <person name="Merenyi Z."/>
            <person name="de Eugenio L."/>
            <person name="Morin E."/>
            <person name="Martinez A.T."/>
            <person name="Baldrian P."/>
            <person name="Stursova M."/>
            <person name="Martinez M.J."/>
            <person name="Novotny C."/>
            <person name="Magnuson J.K."/>
            <person name="Spatafora J.W."/>
            <person name="Maurice S."/>
            <person name="Pangilinan J."/>
            <person name="Andreopoulos W."/>
            <person name="LaButti K."/>
            <person name="Hundley H."/>
            <person name="Na H."/>
            <person name="Kuo A."/>
            <person name="Barry K."/>
            <person name="Lipzen A."/>
            <person name="Henrissat B."/>
            <person name="Riley R."/>
            <person name="Ahrendt S."/>
            <person name="Nagy L.G."/>
            <person name="Grigoriev I.V."/>
            <person name="Martin F."/>
            <person name="Rosso M.N."/>
        </authorList>
    </citation>
    <scope>NUCLEOTIDE SEQUENCE</scope>
    <source>
        <strain evidence="1">CBS 384.51</strain>
    </source>
</reference>
<evidence type="ECO:0000313" key="1">
    <source>
        <dbReference type="EMBL" id="KAI0089540.1"/>
    </source>
</evidence>
<evidence type="ECO:0000313" key="2">
    <source>
        <dbReference type="Proteomes" id="UP001055072"/>
    </source>
</evidence>
<keyword evidence="2" id="KW-1185">Reference proteome</keyword>